<evidence type="ECO:0000256" key="7">
    <source>
        <dbReference type="ARBA" id="ARBA00023277"/>
    </source>
</evidence>
<feature type="signal peptide" evidence="10">
    <location>
        <begin position="1"/>
        <end position="20"/>
    </location>
</feature>
<dbReference type="PANTHER" id="PTHR42061:SF9">
    <property type="entry name" value="ENDO-CHITOSANASE"/>
    <property type="match status" value="1"/>
</dbReference>
<comment type="similarity">
    <text evidence="3 10">Belongs to the glycosyl hydrolase 75 family.</text>
</comment>
<dbReference type="EC" id="3.2.1.132" evidence="10"/>
<dbReference type="GO" id="GO:0000272">
    <property type="term" value="P:polysaccharide catabolic process"/>
    <property type="evidence" value="ECO:0007669"/>
    <property type="project" value="UniProtKB-KW"/>
</dbReference>
<dbReference type="Proteomes" id="UP000070133">
    <property type="component" value="Unassembled WGS sequence"/>
</dbReference>
<feature type="chain" id="PRO_5007747343" description="Endo-chitosanase" evidence="10">
    <location>
        <begin position="21"/>
        <end position="247"/>
    </location>
</feature>
<keyword evidence="8 10" id="KW-0326">Glycosidase</keyword>
<evidence type="ECO:0000313" key="11">
    <source>
        <dbReference type="EMBL" id="KXS96242.1"/>
    </source>
</evidence>
<dbReference type="AlphaFoldDB" id="A0A139H1F7"/>
<dbReference type="GO" id="GO:0016977">
    <property type="term" value="F:chitosanase activity"/>
    <property type="evidence" value="ECO:0007669"/>
    <property type="project" value="UniProtKB-EC"/>
</dbReference>
<evidence type="ECO:0000256" key="3">
    <source>
        <dbReference type="ARBA" id="ARBA00007799"/>
    </source>
</evidence>
<keyword evidence="9 10" id="KW-0624">Polysaccharide degradation</keyword>
<keyword evidence="12" id="KW-1185">Reference proteome</keyword>
<dbReference type="OrthoDB" id="4756206at2759"/>
<dbReference type="Pfam" id="PF07335">
    <property type="entry name" value="Glyco_hydro_75"/>
    <property type="match status" value="1"/>
</dbReference>
<comment type="caution">
    <text evidence="11">The sequence shown here is derived from an EMBL/GenBank/DDBJ whole genome shotgun (WGS) entry which is preliminary data.</text>
</comment>
<evidence type="ECO:0000313" key="12">
    <source>
        <dbReference type="Proteomes" id="UP000070133"/>
    </source>
</evidence>
<dbReference type="GO" id="GO:0005576">
    <property type="term" value="C:extracellular region"/>
    <property type="evidence" value="ECO:0007669"/>
    <property type="project" value="UniProtKB-SubCell"/>
</dbReference>
<dbReference type="EMBL" id="LFZN01000181">
    <property type="protein sequence ID" value="KXS96242.1"/>
    <property type="molecule type" value="Genomic_DNA"/>
</dbReference>
<keyword evidence="4" id="KW-0964">Secreted</keyword>
<organism evidence="11 12">
    <name type="scientific">Pseudocercospora eumusae</name>
    <dbReference type="NCBI Taxonomy" id="321146"/>
    <lineage>
        <taxon>Eukaryota</taxon>
        <taxon>Fungi</taxon>
        <taxon>Dikarya</taxon>
        <taxon>Ascomycota</taxon>
        <taxon>Pezizomycotina</taxon>
        <taxon>Dothideomycetes</taxon>
        <taxon>Dothideomycetidae</taxon>
        <taxon>Mycosphaerellales</taxon>
        <taxon>Mycosphaerellaceae</taxon>
        <taxon>Pseudocercospora</taxon>
    </lineage>
</organism>
<keyword evidence="7" id="KW-0119">Carbohydrate metabolism</keyword>
<evidence type="ECO:0000256" key="6">
    <source>
        <dbReference type="ARBA" id="ARBA00022801"/>
    </source>
</evidence>
<keyword evidence="5 10" id="KW-0732">Signal</keyword>
<evidence type="ECO:0000256" key="1">
    <source>
        <dbReference type="ARBA" id="ARBA00000405"/>
    </source>
</evidence>
<gene>
    <name evidence="11" type="ORF">AC578_5487</name>
</gene>
<evidence type="ECO:0000256" key="10">
    <source>
        <dbReference type="RuleBase" id="RU361208"/>
    </source>
</evidence>
<accession>A0A139H1F7</accession>
<evidence type="ECO:0000256" key="2">
    <source>
        <dbReference type="ARBA" id="ARBA00004613"/>
    </source>
</evidence>
<comment type="function">
    <text evidence="10">Chitosanase catalyzing the endo-type cleavage of chitosan, the deacylated form of chitin. Chitosanase may be crucial in the degradation of the deacetylated portion of chitin in the fungal cell wall.</text>
</comment>
<comment type="subcellular location">
    <subcellularLocation>
        <location evidence="2 10">Secreted</location>
    </subcellularLocation>
</comment>
<evidence type="ECO:0000256" key="9">
    <source>
        <dbReference type="ARBA" id="ARBA00023326"/>
    </source>
</evidence>
<comment type="catalytic activity">
    <reaction evidence="1 10">
        <text>Endohydrolysis of beta-(1-&gt;4)-linkages between D-glucosamine residues in a partly acetylated chitosan.</text>
        <dbReference type="EC" id="3.2.1.132"/>
    </reaction>
</comment>
<evidence type="ECO:0000256" key="5">
    <source>
        <dbReference type="ARBA" id="ARBA00022729"/>
    </source>
</evidence>
<name>A0A139H1F7_9PEZI</name>
<proteinExistence type="inferred from homology"/>
<evidence type="ECO:0000256" key="4">
    <source>
        <dbReference type="ARBA" id="ARBA00022525"/>
    </source>
</evidence>
<sequence length="247" mass="26220">MARFMNIALVSLSALWAVRAYNIPANLKTFYNNYRTRTCSNVLFDGFDDGTFEYCATATTSSSTGAIYLHSSGNGGRWNNLDIDCDGASSGTGACADDPTGQGITAFQYLLPQYGINDLDAQIHPYVVFGNDGDCDDCSYIDPTEHGMQPLSVMAIVCNGQLHYGVWGDVNGGQDTGETSLALGNLCFPNENLSGDNGHDPFDVLYIGFTGSRAVPGASANWHATSASAFEASIKSIGDSLVASLRV</sequence>
<keyword evidence="6 10" id="KW-0378">Hydrolase</keyword>
<dbReference type="InterPro" id="IPR009939">
    <property type="entry name" value="Chitosanase_fungal"/>
</dbReference>
<protein>
    <recommendedName>
        <fullName evidence="10">Endo-chitosanase</fullName>
        <ecNumber evidence="10">3.2.1.132</ecNumber>
    </recommendedName>
</protein>
<evidence type="ECO:0000256" key="8">
    <source>
        <dbReference type="ARBA" id="ARBA00023295"/>
    </source>
</evidence>
<dbReference type="PANTHER" id="PTHR42061">
    <property type="entry name" value="ENDO-CHITOSANASE"/>
    <property type="match status" value="1"/>
</dbReference>
<reference evidence="11 12" key="1">
    <citation type="submission" date="2015-07" db="EMBL/GenBank/DDBJ databases">
        <title>Comparative genomics of the Sigatoka disease complex on banana suggests a link between parallel evolutionary changes in Pseudocercospora fijiensis and Pseudocercospora eumusae and increased virulence on the banana host.</title>
        <authorList>
            <person name="Chang T.-C."/>
            <person name="Salvucci A."/>
            <person name="Crous P.W."/>
            <person name="Stergiopoulos I."/>
        </authorList>
    </citation>
    <scope>NUCLEOTIDE SEQUENCE [LARGE SCALE GENOMIC DNA]</scope>
    <source>
        <strain evidence="11 12">CBS 114824</strain>
    </source>
</reference>